<dbReference type="Proteomes" id="UP000559256">
    <property type="component" value="Unassembled WGS sequence"/>
</dbReference>
<feature type="signal peptide" evidence="5">
    <location>
        <begin position="1"/>
        <end position="18"/>
    </location>
</feature>
<dbReference type="OrthoDB" id="202537at2759"/>
<evidence type="ECO:0000259" key="7">
    <source>
        <dbReference type="Pfam" id="PF08244"/>
    </source>
</evidence>
<gene>
    <name evidence="8" type="ORF">D9758_006421</name>
</gene>
<dbReference type="PROSITE" id="PS00609">
    <property type="entry name" value="GLYCOSYL_HYDROL_F32"/>
    <property type="match status" value="1"/>
</dbReference>
<dbReference type="InterPro" id="IPR013189">
    <property type="entry name" value="Glyco_hydro_32_C"/>
</dbReference>
<name>A0A8H5G063_9AGAR</name>
<accession>A0A8H5G063</accession>
<dbReference type="EMBL" id="JAACJM010000056">
    <property type="protein sequence ID" value="KAF5355439.1"/>
    <property type="molecule type" value="Genomic_DNA"/>
</dbReference>
<dbReference type="InterPro" id="IPR013148">
    <property type="entry name" value="Glyco_hydro_32_N"/>
</dbReference>
<keyword evidence="9" id="KW-1185">Reference proteome</keyword>
<dbReference type="InterPro" id="IPR013320">
    <property type="entry name" value="ConA-like_dom_sf"/>
</dbReference>
<keyword evidence="5" id="KW-0732">Signal</keyword>
<dbReference type="SUPFAM" id="SSF49899">
    <property type="entry name" value="Concanavalin A-like lectins/glucanases"/>
    <property type="match status" value="1"/>
</dbReference>
<dbReference type="CDD" id="cd18622">
    <property type="entry name" value="GH32_Inu-like"/>
    <property type="match status" value="1"/>
</dbReference>
<feature type="domain" description="Glycosyl hydrolase family 32 C-terminal" evidence="7">
    <location>
        <begin position="398"/>
        <end position="492"/>
    </location>
</feature>
<evidence type="ECO:0008006" key="10">
    <source>
        <dbReference type="Google" id="ProtNLM"/>
    </source>
</evidence>
<dbReference type="InterPro" id="IPR001362">
    <property type="entry name" value="Glyco_hydro_32"/>
</dbReference>
<dbReference type="InterPro" id="IPR018053">
    <property type="entry name" value="Glyco_hydro_32_AS"/>
</dbReference>
<dbReference type="InterPro" id="IPR023296">
    <property type="entry name" value="Glyco_hydro_beta-prop_sf"/>
</dbReference>
<evidence type="ECO:0000256" key="3">
    <source>
        <dbReference type="ARBA" id="ARBA00023295"/>
    </source>
</evidence>
<evidence type="ECO:0000313" key="9">
    <source>
        <dbReference type="Proteomes" id="UP000559256"/>
    </source>
</evidence>
<comment type="caution">
    <text evidence="8">The sequence shown here is derived from an EMBL/GenBank/DDBJ whole genome shotgun (WGS) entry which is preliminary data.</text>
</comment>
<evidence type="ECO:0000256" key="5">
    <source>
        <dbReference type="SAM" id="SignalP"/>
    </source>
</evidence>
<evidence type="ECO:0000313" key="8">
    <source>
        <dbReference type="EMBL" id="KAF5355439.1"/>
    </source>
</evidence>
<evidence type="ECO:0000256" key="2">
    <source>
        <dbReference type="ARBA" id="ARBA00022801"/>
    </source>
</evidence>
<organism evidence="8 9">
    <name type="scientific">Tetrapyrgos nigripes</name>
    <dbReference type="NCBI Taxonomy" id="182062"/>
    <lineage>
        <taxon>Eukaryota</taxon>
        <taxon>Fungi</taxon>
        <taxon>Dikarya</taxon>
        <taxon>Basidiomycota</taxon>
        <taxon>Agaricomycotina</taxon>
        <taxon>Agaricomycetes</taxon>
        <taxon>Agaricomycetidae</taxon>
        <taxon>Agaricales</taxon>
        <taxon>Marasmiineae</taxon>
        <taxon>Marasmiaceae</taxon>
        <taxon>Tetrapyrgos</taxon>
    </lineage>
</organism>
<feature type="domain" description="Glycosyl hydrolase family 32 N-terminal" evidence="6">
    <location>
        <begin position="34"/>
        <end position="330"/>
    </location>
</feature>
<dbReference type="GO" id="GO:0000324">
    <property type="term" value="C:fungal-type vacuole"/>
    <property type="evidence" value="ECO:0007669"/>
    <property type="project" value="TreeGrafter"/>
</dbReference>
<dbReference type="SMART" id="SM00640">
    <property type="entry name" value="Glyco_32"/>
    <property type="match status" value="1"/>
</dbReference>
<sequence length="515" mass="56257">MKVLPFFAVIGSFHVASSQIITGNYTGPLRPQVHFSPPQGFMNDPNGCFLDTNGTWHLYYQYNPSDVVAGNQHWGHATSQDLYHWENQPIAIFPPDNNSQVFTGSAVIDVNNTSGFFPDQDNGVVAIYTLNSPEKEVQAISFSRDGGFTFTAYEGNPVIDSTTTNFRDPKVIRFQDNWVMVVSFAADLVIAIYTSFDLKTWTHASNFTHPDIGGIFECPNLVELPIDGSDDSKFILVISTSPGPLHGTVMKYLVGDFNGTHFVPDQDGDVARVTEFTKDSYAGQFFYGLPADEAVFIAWASNGDYSNDLPTASEGWRSSHTLPRRTSLKNTPSQGWDLVSFPVDLSPVLGRKLVNMETIINNSLSVDYSDVQSNAIYFEANVTGLPDAASIPSTAFLSFTFSSLTSGESLVGSYSFGPDHLFVLDRTNIRGFSNSAFANPSVFNVSQPLDEDGTLSISALIDRSIIEVFLDRGASSGTTLFYPTEPLSLFNISTVDIPPGGNVVIDVFAVESVWG</sequence>
<dbReference type="PANTHER" id="PTHR42800:SF2">
    <property type="entry name" value="INVERTASE-RELATED"/>
    <property type="match status" value="1"/>
</dbReference>
<dbReference type="Pfam" id="PF00251">
    <property type="entry name" value="Glyco_hydro_32N"/>
    <property type="match status" value="1"/>
</dbReference>
<comment type="similarity">
    <text evidence="1 4">Belongs to the glycosyl hydrolase 32 family.</text>
</comment>
<dbReference type="GO" id="GO:0004575">
    <property type="term" value="F:sucrose alpha-glucosidase activity"/>
    <property type="evidence" value="ECO:0007669"/>
    <property type="project" value="TreeGrafter"/>
</dbReference>
<reference evidence="8 9" key="1">
    <citation type="journal article" date="2020" name="ISME J.">
        <title>Uncovering the hidden diversity of litter-decomposition mechanisms in mushroom-forming fungi.</title>
        <authorList>
            <person name="Floudas D."/>
            <person name="Bentzer J."/>
            <person name="Ahren D."/>
            <person name="Johansson T."/>
            <person name="Persson P."/>
            <person name="Tunlid A."/>
        </authorList>
    </citation>
    <scope>NUCLEOTIDE SEQUENCE [LARGE SCALE GENOMIC DNA]</scope>
    <source>
        <strain evidence="8 9">CBS 291.85</strain>
    </source>
</reference>
<dbReference type="Gene3D" id="2.115.10.20">
    <property type="entry name" value="Glycosyl hydrolase domain, family 43"/>
    <property type="match status" value="1"/>
</dbReference>
<keyword evidence="2 4" id="KW-0378">Hydrolase</keyword>
<evidence type="ECO:0000256" key="1">
    <source>
        <dbReference type="ARBA" id="ARBA00009902"/>
    </source>
</evidence>
<dbReference type="Gene3D" id="2.60.120.560">
    <property type="entry name" value="Exo-inulinase, domain 1"/>
    <property type="match status" value="1"/>
</dbReference>
<protein>
    <recommendedName>
        <fullName evidence="10">Glycoside hydrolase family 32 protein</fullName>
    </recommendedName>
</protein>
<evidence type="ECO:0000256" key="4">
    <source>
        <dbReference type="RuleBase" id="RU362110"/>
    </source>
</evidence>
<feature type="chain" id="PRO_5034354293" description="Glycoside hydrolase family 32 protein" evidence="5">
    <location>
        <begin position="19"/>
        <end position="515"/>
    </location>
</feature>
<dbReference type="Pfam" id="PF08244">
    <property type="entry name" value="Glyco_hydro_32C"/>
    <property type="match status" value="1"/>
</dbReference>
<dbReference type="PANTHER" id="PTHR42800">
    <property type="entry name" value="EXOINULINASE INUD (AFU_ORTHOLOGUE AFUA_5G00480)"/>
    <property type="match status" value="1"/>
</dbReference>
<dbReference type="AlphaFoldDB" id="A0A8H5G063"/>
<dbReference type="SUPFAM" id="SSF75005">
    <property type="entry name" value="Arabinanase/levansucrase/invertase"/>
    <property type="match status" value="1"/>
</dbReference>
<proteinExistence type="inferred from homology"/>
<keyword evidence="3 4" id="KW-0326">Glycosidase</keyword>
<evidence type="ECO:0000259" key="6">
    <source>
        <dbReference type="Pfam" id="PF00251"/>
    </source>
</evidence>
<dbReference type="GO" id="GO:0005987">
    <property type="term" value="P:sucrose catabolic process"/>
    <property type="evidence" value="ECO:0007669"/>
    <property type="project" value="TreeGrafter"/>
</dbReference>